<dbReference type="EMBL" id="QXGB01000082">
    <property type="protein sequence ID" value="KAE9231900.1"/>
    <property type="molecule type" value="Genomic_DNA"/>
</dbReference>
<accession>A0A6A3ZAA8</accession>
<feature type="chain" id="PRO_5025564064" description="Secreted protein" evidence="1">
    <location>
        <begin position="27"/>
        <end position="132"/>
    </location>
</feature>
<reference evidence="2 3" key="1">
    <citation type="submission" date="2018-08" db="EMBL/GenBank/DDBJ databases">
        <title>Genomic investigation of the strawberry pathogen Phytophthora fragariae indicates pathogenicity is determined by transcriptional variation in three key races.</title>
        <authorList>
            <person name="Adams T.M."/>
            <person name="Armitage A.D."/>
            <person name="Sobczyk M.K."/>
            <person name="Bates H.J."/>
            <person name="Dunwell J.M."/>
            <person name="Nellist C.F."/>
            <person name="Harrison R.J."/>
        </authorList>
    </citation>
    <scope>NUCLEOTIDE SEQUENCE [LARGE SCALE GENOMIC DNA]</scope>
    <source>
        <strain evidence="2 3">NOV-27</strain>
    </source>
</reference>
<protein>
    <recommendedName>
        <fullName evidence="4">Secreted protein</fullName>
    </recommendedName>
</protein>
<dbReference type="AlphaFoldDB" id="A0A6A3ZAA8"/>
<evidence type="ECO:0000256" key="1">
    <source>
        <dbReference type="SAM" id="SignalP"/>
    </source>
</evidence>
<proteinExistence type="predicted"/>
<dbReference type="Proteomes" id="UP000433483">
    <property type="component" value="Unassembled WGS sequence"/>
</dbReference>
<evidence type="ECO:0000313" key="3">
    <source>
        <dbReference type="Proteomes" id="UP000433483"/>
    </source>
</evidence>
<sequence length="132" mass="14844">MASWNLSDCACFTMCFNLSWFTLVQSAAFVLSEIDINPLAVGANTRRWLFSRFRISRRVWHAARFSGAKPSTNRSTKLAPTECICCFDCIPFVPKRAAMTLSISPKLFRRTNSCSPYLVRAADTMINDSNAC</sequence>
<gene>
    <name evidence="2" type="ORF">PF005_g2906</name>
</gene>
<comment type="caution">
    <text evidence="2">The sequence shown here is derived from an EMBL/GenBank/DDBJ whole genome shotgun (WGS) entry which is preliminary data.</text>
</comment>
<feature type="signal peptide" evidence="1">
    <location>
        <begin position="1"/>
        <end position="26"/>
    </location>
</feature>
<evidence type="ECO:0000313" key="2">
    <source>
        <dbReference type="EMBL" id="KAE9231900.1"/>
    </source>
</evidence>
<name>A0A6A3ZAA8_9STRA</name>
<keyword evidence="3" id="KW-1185">Reference proteome</keyword>
<evidence type="ECO:0008006" key="4">
    <source>
        <dbReference type="Google" id="ProtNLM"/>
    </source>
</evidence>
<organism evidence="2 3">
    <name type="scientific">Phytophthora fragariae</name>
    <dbReference type="NCBI Taxonomy" id="53985"/>
    <lineage>
        <taxon>Eukaryota</taxon>
        <taxon>Sar</taxon>
        <taxon>Stramenopiles</taxon>
        <taxon>Oomycota</taxon>
        <taxon>Peronosporomycetes</taxon>
        <taxon>Peronosporales</taxon>
        <taxon>Peronosporaceae</taxon>
        <taxon>Phytophthora</taxon>
    </lineage>
</organism>
<keyword evidence="1" id="KW-0732">Signal</keyword>